<keyword evidence="4 7" id="KW-0812">Transmembrane</keyword>
<evidence type="ECO:0000256" key="2">
    <source>
        <dbReference type="ARBA" id="ARBA00022448"/>
    </source>
</evidence>
<keyword evidence="2" id="KW-0813">Transport</keyword>
<dbReference type="GO" id="GO:0005886">
    <property type="term" value="C:plasma membrane"/>
    <property type="evidence" value="ECO:0007669"/>
    <property type="project" value="UniProtKB-SubCell"/>
</dbReference>
<feature type="transmembrane region" description="Helical" evidence="7">
    <location>
        <begin position="215"/>
        <end position="237"/>
    </location>
</feature>
<evidence type="ECO:0000256" key="3">
    <source>
        <dbReference type="ARBA" id="ARBA00022475"/>
    </source>
</evidence>
<dbReference type="PANTHER" id="PTHR30151:SF0">
    <property type="entry name" value="ABC TRANSPORTER PERMEASE PROTEIN MJ0413-RELATED"/>
    <property type="match status" value="1"/>
</dbReference>
<accession>A0A0F5L6K8</accession>
<keyword evidence="10" id="KW-1185">Reference proteome</keyword>
<dbReference type="Proteomes" id="UP000033514">
    <property type="component" value="Unassembled WGS sequence"/>
</dbReference>
<dbReference type="Gene3D" id="1.10.3720.10">
    <property type="entry name" value="MetI-like"/>
    <property type="match status" value="1"/>
</dbReference>
<feature type="transmembrane region" description="Helical" evidence="7">
    <location>
        <begin position="120"/>
        <end position="141"/>
    </location>
</feature>
<feature type="transmembrane region" description="Helical" evidence="7">
    <location>
        <begin position="185"/>
        <end position="203"/>
    </location>
</feature>
<dbReference type="InterPro" id="IPR000515">
    <property type="entry name" value="MetI-like"/>
</dbReference>
<dbReference type="AlphaFoldDB" id="A0A0F5L6K8"/>
<comment type="caution">
    <text evidence="9">The sequence shown here is derived from an EMBL/GenBank/DDBJ whole genome shotgun (WGS) entry which is preliminary data.</text>
</comment>
<keyword evidence="6 7" id="KW-0472">Membrane</keyword>
<dbReference type="OrthoDB" id="9792509at2"/>
<evidence type="ECO:0000256" key="1">
    <source>
        <dbReference type="ARBA" id="ARBA00004651"/>
    </source>
</evidence>
<evidence type="ECO:0000313" key="9">
    <source>
        <dbReference type="EMBL" id="KKB77839.1"/>
    </source>
</evidence>
<feature type="transmembrane region" description="Helical" evidence="7">
    <location>
        <begin position="340"/>
        <end position="361"/>
    </location>
</feature>
<feature type="transmembrane region" description="Helical" evidence="7">
    <location>
        <begin position="67"/>
        <end position="86"/>
    </location>
</feature>
<dbReference type="STRING" id="361041.VW35_14410"/>
<comment type="subcellular location">
    <subcellularLocation>
        <location evidence="1">Cell membrane</location>
        <topology evidence="1">Multi-pass membrane protein</topology>
    </subcellularLocation>
</comment>
<dbReference type="EMBL" id="LAJG01000024">
    <property type="protein sequence ID" value="KKB77839.1"/>
    <property type="molecule type" value="Genomic_DNA"/>
</dbReference>
<feature type="domain" description="ABC transmembrane type-1" evidence="8">
    <location>
        <begin position="192"/>
        <end position="365"/>
    </location>
</feature>
<name>A0A0F5L6K8_9HYPH</name>
<dbReference type="GO" id="GO:0055085">
    <property type="term" value="P:transmembrane transport"/>
    <property type="evidence" value="ECO:0007669"/>
    <property type="project" value="InterPro"/>
</dbReference>
<dbReference type="RefSeq" id="WP_046143759.1">
    <property type="nucleotide sequence ID" value="NZ_LAJG01000024.1"/>
</dbReference>
<proteinExistence type="predicted"/>
<dbReference type="Pfam" id="PF00528">
    <property type="entry name" value="BPD_transp_1"/>
    <property type="match status" value="1"/>
</dbReference>
<keyword evidence="3" id="KW-1003">Cell membrane</keyword>
<dbReference type="InterPro" id="IPR035906">
    <property type="entry name" value="MetI-like_sf"/>
</dbReference>
<evidence type="ECO:0000256" key="7">
    <source>
        <dbReference type="SAM" id="Phobius"/>
    </source>
</evidence>
<feature type="transmembrane region" description="Helical" evidence="7">
    <location>
        <begin position="38"/>
        <end position="55"/>
    </location>
</feature>
<evidence type="ECO:0000259" key="8">
    <source>
        <dbReference type="Pfam" id="PF00528"/>
    </source>
</evidence>
<protein>
    <recommendedName>
        <fullName evidence="8">ABC transmembrane type-1 domain-containing protein</fullName>
    </recommendedName>
</protein>
<dbReference type="PATRIC" id="fig|361041.3.peg.2271"/>
<feature type="transmembrane region" description="Helical" evidence="7">
    <location>
        <begin position="243"/>
        <end position="265"/>
    </location>
</feature>
<evidence type="ECO:0000256" key="4">
    <source>
        <dbReference type="ARBA" id="ARBA00022692"/>
    </source>
</evidence>
<evidence type="ECO:0000256" key="6">
    <source>
        <dbReference type="ARBA" id="ARBA00023136"/>
    </source>
</evidence>
<dbReference type="SUPFAM" id="SSF161098">
    <property type="entry name" value="MetI-like"/>
    <property type="match status" value="1"/>
</dbReference>
<feature type="transmembrane region" description="Helical" evidence="7">
    <location>
        <begin position="306"/>
        <end position="328"/>
    </location>
</feature>
<dbReference type="PANTHER" id="PTHR30151">
    <property type="entry name" value="ALKANE SULFONATE ABC TRANSPORTER-RELATED, MEMBRANE SUBUNIT"/>
    <property type="match status" value="1"/>
</dbReference>
<reference evidence="9 10" key="1">
    <citation type="submission" date="2015-03" db="EMBL/GenBank/DDBJ databases">
        <authorList>
            <person name="Hassan Y.I."/>
            <person name="Lepp D."/>
            <person name="Zhou T."/>
        </authorList>
    </citation>
    <scope>NUCLEOTIDE SEQUENCE [LARGE SCALE GENOMIC DNA]</scope>
    <source>
        <strain evidence="9 10">GH2-10</strain>
    </source>
</reference>
<evidence type="ECO:0000256" key="5">
    <source>
        <dbReference type="ARBA" id="ARBA00022989"/>
    </source>
</evidence>
<sequence>MIFRHRILATLGTLSALLAIVTPEVVLADGAAAPAGRLLLLPIIGLVLAGGIGLLTRWTLWQPLVSLVLLFGSALMLPGAVAGFAGAIGGPAYWQSLIAFWLLTWNFAERLSAAIRDGRLPETGTGVIIPITFGLTLLILWEAITRGANVPPVLLPAPSAIGTQLANSAPILWADFVQTFIKSVIPGYVIGCLAGLVVAIAVDRSPFLKAGLLPIGNFMSALPIIGIAPIMVMWFGFDWQSKAAVVVAMTFFPMLVNTVAGLNAASSIERDLMRTYAASYWQTLLKLRLPAAGPFIFNALKINSTLALIGAIVAEFFGTPVVGMGFRISTGVGRLAIDLVWAEIAVAAVAGSAFYGVLALIERGVTFWHPSVRGGRA</sequence>
<evidence type="ECO:0000313" key="10">
    <source>
        <dbReference type="Proteomes" id="UP000033514"/>
    </source>
</evidence>
<gene>
    <name evidence="9" type="ORF">VW35_14410</name>
</gene>
<keyword evidence="5 7" id="KW-1133">Transmembrane helix</keyword>
<organism evidence="9 10">
    <name type="scientific">Devosia soli</name>
    <dbReference type="NCBI Taxonomy" id="361041"/>
    <lineage>
        <taxon>Bacteria</taxon>
        <taxon>Pseudomonadati</taxon>
        <taxon>Pseudomonadota</taxon>
        <taxon>Alphaproteobacteria</taxon>
        <taxon>Hyphomicrobiales</taxon>
        <taxon>Devosiaceae</taxon>
        <taxon>Devosia</taxon>
    </lineage>
</organism>